<dbReference type="OrthoDB" id="9792991at2"/>
<dbReference type="InterPro" id="IPR050398">
    <property type="entry name" value="HssS/ArlS-like"/>
</dbReference>
<evidence type="ECO:0000256" key="11">
    <source>
        <dbReference type="ARBA" id="ARBA00022989"/>
    </source>
</evidence>
<dbReference type="PRINTS" id="PR00344">
    <property type="entry name" value="BCTRLSENSOR"/>
</dbReference>
<dbReference type="Gene3D" id="3.30.565.10">
    <property type="entry name" value="Histidine kinase-like ATPase, C-terminal domain"/>
    <property type="match status" value="1"/>
</dbReference>
<evidence type="ECO:0000259" key="15">
    <source>
        <dbReference type="PROSITE" id="PS50109"/>
    </source>
</evidence>
<evidence type="ECO:0000256" key="7">
    <source>
        <dbReference type="ARBA" id="ARBA00022692"/>
    </source>
</evidence>
<keyword evidence="13 14" id="KW-0472">Membrane</keyword>
<keyword evidence="8" id="KW-0547">Nucleotide-binding</keyword>
<evidence type="ECO:0000256" key="2">
    <source>
        <dbReference type="ARBA" id="ARBA00004651"/>
    </source>
</evidence>
<dbReference type="InterPro" id="IPR003661">
    <property type="entry name" value="HisK_dim/P_dom"/>
</dbReference>
<dbReference type="CDD" id="cd00082">
    <property type="entry name" value="HisKA"/>
    <property type="match status" value="1"/>
</dbReference>
<dbReference type="Proteomes" id="UP000215596">
    <property type="component" value="Unassembled WGS sequence"/>
</dbReference>
<dbReference type="InterPro" id="IPR036097">
    <property type="entry name" value="HisK_dim/P_sf"/>
</dbReference>
<dbReference type="GO" id="GO:0000155">
    <property type="term" value="F:phosphorelay sensor kinase activity"/>
    <property type="evidence" value="ECO:0007669"/>
    <property type="project" value="InterPro"/>
</dbReference>
<dbReference type="AlphaFoldDB" id="A0A268EVL2"/>
<sequence length="386" mass="44948">MNKQLLGLLRDLPRWRIIFLIVLAGGLAMLTFLLLENIITSILYNSLVFTNTRNAFIDIVGPRKWDRLLQVVEPVVYLVLWMMLTLLYLYLFYRRERRAYYDRCVSRLIQDVAFIAEGNFNDRLKEMPFQDLALLSDHIMIVVDRLKQSMKEELQAEMTKNELITNVSHDLRTPMTSILGYLSLIENDKYKDEVELRYYTQIVYARASALNNLIHDLFEYTKLRNNTVSLEKIPINMVEMLSQMEQQFRLELERSGVECRQFYSTEEKYVLGDSNKLARVFENLFSNAIHYGKDGKYLDIFLKDEDDTLIIDIVNYGDPIPAIDLPHIFDRFYRVEKSRSAETGGSGLGLAIAKDIIELHQGTIDVSSSSEKTCFTVQLQLLNKQS</sequence>
<dbReference type="InterPro" id="IPR003594">
    <property type="entry name" value="HATPase_dom"/>
</dbReference>
<evidence type="ECO:0000256" key="3">
    <source>
        <dbReference type="ARBA" id="ARBA00012438"/>
    </source>
</evidence>
<comment type="subcellular location">
    <subcellularLocation>
        <location evidence="2">Cell membrane</location>
        <topology evidence="2">Multi-pass membrane protein</topology>
    </subcellularLocation>
</comment>
<evidence type="ECO:0000256" key="4">
    <source>
        <dbReference type="ARBA" id="ARBA00022475"/>
    </source>
</evidence>
<accession>A0A268EVL2</accession>
<dbReference type="GO" id="GO:0005524">
    <property type="term" value="F:ATP binding"/>
    <property type="evidence" value="ECO:0007669"/>
    <property type="project" value="UniProtKB-KW"/>
</dbReference>
<dbReference type="FunFam" id="3.30.565.10:FF:000013">
    <property type="entry name" value="Two-component sensor histidine kinase"/>
    <property type="match status" value="1"/>
</dbReference>
<dbReference type="Pfam" id="PF02518">
    <property type="entry name" value="HATPase_c"/>
    <property type="match status" value="1"/>
</dbReference>
<evidence type="ECO:0000256" key="1">
    <source>
        <dbReference type="ARBA" id="ARBA00000085"/>
    </source>
</evidence>
<dbReference type="PANTHER" id="PTHR45528:SF1">
    <property type="entry name" value="SENSOR HISTIDINE KINASE CPXA"/>
    <property type="match status" value="1"/>
</dbReference>
<evidence type="ECO:0000256" key="5">
    <source>
        <dbReference type="ARBA" id="ARBA00022553"/>
    </source>
</evidence>
<evidence type="ECO:0000256" key="6">
    <source>
        <dbReference type="ARBA" id="ARBA00022679"/>
    </source>
</evidence>
<comment type="caution">
    <text evidence="16">The sequence shown here is derived from an EMBL/GenBank/DDBJ whole genome shotgun (WGS) entry which is preliminary data.</text>
</comment>
<dbReference type="Gene3D" id="1.10.287.130">
    <property type="match status" value="1"/>
</dbReference>
<dbReference type="SMART" id="SM00387">
    <property type="entry name" value="HATPase_c"/>
    <property type="match status" value="1"/>
</dbReference>
<keyword evidence="7 14" id="KW-0812">Transmembrane</keyword>
<keyword evidence="4" id="KW-1003">Cell membrane</keyword>
<dbReference type="RefSeq" id="WP_095265167.1">
    <property type="nucleotide sequence ID" value="NZ_NPBY01000031.1"/>
</dbReference>
<dbReference type="PROSITE" id="PS50109">
    <property type="entry name" value="HIS_KIN"/>
    <property type="match status" value="1"/>
</dbReference>
<keyword evidence="5" id="KW-0597">Phosphoprotein</keyword>
<evidence type="ECO:0000313" key="16">
    <source>
        <dbReference type="EMBL" id="PAD77163.1"/>
    </source>
</evidence>
<reference evidence="16 17" key="1">
    <citation type="submission" date="2017-07" db="EMBL/GenBank/DDBJ databases">
        <title>Isolation and whole genome analysis of endospore-forming bacteria from heroin.</title>
        <authorList>
            <person name="Kalinowski J."/>
            <person name="Ahrens B."/>
            <person name="Al-Dilaimi A."/>
            <person name="Winkler A."/>
            <person name="Wibberg D."/>
            <person name="Schleenbecker U."/>
            <person name="Ruckert C."/>
            <person name="Wolfel R."/>
            <person name="Grass G."/>
        </authorList>
    </citation>
    <scope>NUCLEOTIDE SEQUENCE [LARGE SCALE GENOMIC DNA]</scope>
    <source>
        <strain evidence="16 17">7537-G1</strain>
    </source>
</reference>
<evidence type="ECO:0000256" key="12">
    <source>
        <dbReference type="ARBA" id="ARBA00023012"/>
    </source>
</evidence>
<feature type="transmembrane region" description="Helical" evidence="14">
    <location>
        <begin position="75"/>
        <end position="93"/>
    </location>
</feature>
<gene>
    <name evidence="16" type="ORF">CHH67_10685</name>
</gene>
<evidence type="ECO:0000256" key="8">
    <source>
        <dbReference type="ARBA" id="ARBA00022741"/>
    </source>
</evidence>
<feature type="domain" description="Histidine kinase" evidence="15">
    <location>
        <begin position="166"/>
        <end position="383"/>
    </location>
</feature>
<dbReference type="EC" id="2.7.13.3" evidence="3"/>
<dbReference type="GO" id="GO:0005886">
    <property type="term" value="C:plasma membrane"/>
    <property type="evidence" value="ECO:0007669"/>
    <property type="project" value="UniProtKB-SubCell"/>
</dbReference>
<evidence type="ECO:0000256" key="9">
    <source>
        <dbReference type="ARBA" id="ARBA00022777"/>
    </source>
</evidence>
<dbReference type="InterPro" id="IPR005467">
    <property type="entry name" value="His_kinase_dom"/>
</dbReference>
<dbReference type="SUPFAM" id="SSF55874">
    <property type="entry name" value="ATPase domain of HSP90 chaperone/DNA topoisomerase II/histidine kinase"/>
    <property type="match status" value="1"/>
</dbReference>
<dbReference type="CDD" id="cd00075">
    <property type="entry name" value="HATPase"/>
    <property type="match status" value="1"/>
</dbReference>
<keyword evidence="11 14" id="KW-1133">Transmembrane helix</keyword>
<dbReference type="EMBL" id="NPBY01000031">
    <property type="protein sequence ID" value="PAD77163.1"/>
    <property type="molecule type" value="Genomic_DNA"/>
</dbReference>
<keyword evidence="9" id="KW-0418">Kinase</keyword>
<keyword evidence="6" id="KW-0808">Transferase</keyword>
<dbReference type="PANTHER" id="PTHR45528">
    <property type="entry name" value="SENSOR HISTIDINE KINASE CPXA"/>
    <property type="match status" value="1"/>
</dbReference>
<dbReference type="InterPro" id="IPR004358">
    <property type="entry name" value="Sig_transdc_His_kin-like_C"/>
</dbReference>
<keyword evidence="12" id="KW-0902">Two-component regulatory system</keyword>
<keyword evidence="10" id="KW-0067">ATP-binding</keyword>
<evidence type="ECO:0000256" key="10">
    <source>
        <dbReference type="ARBA" id="ARBA00022840"/>
    </source>
</evidence>
<evidence type="ECO:0000313" key="17">
    <source>
        <dbReference type="Proteomes" id="UP000215596"/>
    </source>
</evidence>
<evidence type="ECO:0000256" key="14">
    <source>
        <dbReference type="SAM" id="Phobius"/>
    </source>
</evidence>
<organism evidence="16 17">
    <name type="scientific">Paenibacillus campinasensis</name>
    <dbReference type="NCBI Taxonomy" id="66347"/>
    <lineage>
        <taxon>Bacteria</taxon>
        <taxon>Bacillati</taxon>
        <taxon>Bacillota</taxon>
        <taxon>Bacilli</taxon>
        <taxon>Bacillales</taxon>
        <taxon>Paenibacillaceae</taxon>
        <taxon>Paenibacillus</taxon>
    </lineage>
</organism>
<dbReference type="FunFam" id="1.10.287.130:FF:000008">
    <property type="entry name" value="Two-component sensor histidine kinase"/>
    <property type="match status" value="1"/>
</dbReference>
<feature type="transmembrane region" description="Helical" evidence="14">
    <location>
        <begin position="20"/>
        <end position="44"/>
    </location>
</feature>
<dbReference type="SMART" id="SM00388">
    <property type="entry name" value="HisKA"/>
    <property type="match status" value="1"/>
</dbReference>
<proteinExistence type="predicted"/>
<protein>
    <recommendedName>
        <fullName evidence="3">histidine kinase</fullName>
        <ecNumber evidence="3">2.7.13.3</ecNumber>
    </recommendedName>
</protein>
<dbReference type="Pfam" id="PF00512">
    <property type="entry name" value="HisKA"/>
    <property type="match status" value="1"/>
</dbReference>
<name>A0A268EVL2_9BACL</name>
<dbReference type="InterPro" id="IPR036890">
    <property type="entry name" value="HATPase_C_sf"/>
</dbReference>
<dbReference type="SUPFAM" id="SSF47384">
    <property type="entry name" value="Homodimeric domain of signal transducing histidine kinase"/>
    <property type="match status" value="1"/>
</dbReference>
<evidence type="ECO:0000256" key="13">
    <source>
        <dbReference type="ARBA" id="ARBA00023136"/>
    </source>
</evidence>
<comment type="catalytic activity">
    <reaction evidence="1">
        <text>ATP + protein L-histidine = ADP + protein N-phospho-L-histidine.</text>
        <dbReference type="EC" id="2.7.13.3"/>
    </reaction>
</comment>